<comment type="caution">
    <text evidence="1">The sequence shown here is derived from an EMBL/GenBank/DDBJ whole genome shotgun (WGS) entry which is preliminary data.</text>
</comment>
<proteinExistence type="predicted"/>
<dbReference type="SUPFAM" id="SSF53756">
    <property type="entry name" value="UDP-Glycosyltransferase/glycogen phosphorylase"/>
    <property type="match status" value="1"/>
</dbReference>
<dbReference type="EMBL" id="JACHEB010000017">
    <property type="protein sequence ID" value="MBB5331749.1"/>
    <property type="molecule type" value="Genomic_DNA"/>
</dbReference>
<evidence type="ECO:0000313" key="1">
    <source>
        <dbReference type="EMBL" id="MBB5331749.1"/>
    </source>
</evidence>
<dbReference type="RefSeq" id="WP_260698589.1">
    <property type="nucleotide sequence ID" value="NZ_JACHEB010000017.1"/>
</dbReference>
<sequence length="57" mass="6180">MASIYKTILAAVGRVPEIQVVLVKGNNIELNELGPIPSNVIVVDKAPQLELLKRCVL</sequence>
<evidence type="ECO:0000313" key="2">
    <source>
        <dbReference type="Proteomes" id="UP000535182"/>
    </source>
</evidence>
<dbReference type="Gene3D" id="3.40.50.2000">
    <property type="entry name" value="Glycogen Phosphorylase B"/>
    <property type="match status" value="1"/>
</dbReference>
<accession>A0A9X0U6L2</accession>
<dbReference type="Proteomes" id="UP000535182">
    <property type="component" value="Unassembled WGS sequence"/>
</dbReference>
<keyword evidence="2" id="KW-1185">Reference proteome</keyword>
<dbReference type="AlphaFoldDB" id="A0A9X0U6L2"/>
<protein>
    <submittedName>
        <fullName evidence="1">UDP:flavonoid glycosyltransferase YjiC (YdhE family)</fullName>
    </submittedName>
</protein>
<reference evidence="1 2" key="1">
    <citation type="submission" date="2020-08" db="EMBL/GenBank/DDBJ databases">
        <title>Genomic Encyclopedia of Type Strains, Phase IV (KMG-V): Genome sequencing to study the core and pangenomes of soil and plant-associated prokaryotes.</title>
        <authorList>
            <person name="Whitman W."/>
        </authorList>
    </citation>
    <scope>NUCLEOTIDE SEQUENCE [LARGE SCALE GENOMIC DNA]</scope>
    <source>
        <strain evidence="1 2">X5P2</strain>
    </source>
</reference>
<name>A0A9X0U6L2_9BACT</name>
<gene>
    <name evidence="1" type="ORF">HDF14_005398</name>
</gene>
<organism evidence="1 2">
    <name type="scientific">Tunturiibacter gelidiferens</name>
    <dbReference type="NCBI Taxonomy" id="3069689"/>
    <lineage>
        <taxon>Bacteria</taxon>
        <taxon>Pseudomonadati</taxon>
        <taxon>Acidobacteriota</taxon>
        <taxon>Terriglobia</taxon>
        <taxon>Terriglobales</taxon>
        <taxon>Acidobacteriaceae</taxon>
        <taxon>Tunturiibacter</taxon>
    </lineage>
</organism>